<organism evidence="2 3">
    <name type="scientific">Mogibacterium timidum</name>
    <dbReference type="NCBI Taxonomy" id="35519"/>
    <lineage>
        <taxon>Bacteria</taxon>
        <taxon>Bacillati</taxon>
        <taxon>Bacillota</taxon>
        <taxon>Clostridia</taxon>
        <taxon>Peptostreptococcales</taxon>
        <taxon>Anaerovoracaceae</taxon>
        <taxon>Mogibacterium</taxon>
    </lineage>
</organism>
<dbReference type="InterPro" id="IPR051677">
    <property type="entry name" value="AfsR-DnrI-RedD_regulator"/>
</dbReference>
<dbReference type="PANTHER" id="PTHR35807:SF2">
    <property type="entry name" value="TRANSCRIPTIONAL ACTIVATOR DOMAIN"/>
    <property type="match status" value="1"/>
</dbReference>
<gene>
    <name evidence="2" type="ORF">HW270_03065</name>
</gene>
<name>A0A7Y9B0N4_9FIRM</name>
<dbReference type="Gene3D" id="1.25.40.10">
    <property type="entry name" value="Tetratricopeptide repeat domain"/>
    <property type="match status" value="1"/>
</dbReference>
<dbReference type="InterPro" id="IPR016032">
    <property type="entry name" value="Sig_transdc_resp-reg_C-effctor"/>
</dbReference>
<dbReference type="RefSeq" id="WP_084645306.1">
    <property type="nucleotide sequence ID" value="NZ_JABXYR010000001.1"/>
</dbReference>
<dbReference type="PANTHER" id="PTHR35807">
    <property type="entry name" value="TRANSCRIPTIONAL REGULATOR REDD-RELATED"/>
    <property type="match status" value="1"/>
</dbReference>
<dbReference type="Proteomes" id="UP000526307">
    <property type="component" value="Unassembled WGS sequence"/>
</dbReference>
<comment type="caution">
    <text evidence="2">The sequence shown here is derived from an EMBL/GenBank/DDBJ whole genome shotgun (WGS) entry which is preliminary data.</text>
</comment>
<dbReference type="InterPro" id="IPR005158">
    <property type="entry name" value="BTAD"/>
</dbReference>
<evidence type="ECO:0000259" key="1">
    <source>
        <dbReference type="Pfam" id="PF03704"/>
    </source>
</evidence>
<accession>A0A7Y9B0N4</accession>
<evidence type="ECO:0000313" key="2">
    <source>
        <dbReference type="EMBL" id="NWO23062.1"/>
    </source>
</evidence>
<dbReference type="SUPFAM" id="SSF48452">
    <property type="entry name" value="TPR-like"/>
    <property type="match status" value="1"/>
</dbReference>
<proteinExistence type="predicted"/>
<dbReference type="GO" id="GO:0006355">
    <property type="term" value="P:regulation of DNA-templated transcription"/>
    <property type="evidence" value="ECO:0007669"/>
    <property type="project" value="InterPro"/>
</dbReference>
<dbReference type="EMBL" id="JABXYR010000001">
    <property type="protein sequence ID" value="NWO23062.1"/>
    <property type="molecule type" value="Genomic_DNA"/>
</dbReference>
<dbReference type="Gene3D" id="1.10.10.10">
    <property type="entry name" value="Winged helix-like DNA-binding domain superfamily/Winged helix DNA-binding domain"/>
    <property type="match status" value="1"/>
</dbReference>
<reference evidence="2 3" key="1">
    <citation type="submission" date="2020-06" db="EMBL/GenBank/DDBJ databases">
        <title>Mogibacterium timidum strain W9173 genomic sequence.</title>
        <authorList>
            <person name="Wade W.G."/>
            <person name="Johnston C.D."/>
            <person name="Chen T."/>
            <person name="Dewhirst F.E."/>
        </authorList>
    </citation>
    <scope>NUCLEOTIDE SEQUENCE [LARGE SCALE GENOMIC DNA]</scope>
    <source>
        <strain evidence="2 3">W9173</strain>
    </source>
</reference>
<dbReference type="InterPro" id="IPR011990">
    <property type="entry name" value="TPR-like_helical_dom_sf"/>
</dbReference>
<keyword evidence="3" id="KW-1185">Reference proteome</keyword>
<feature type="domain" description="Bacterial transcriptional activator" evidence="1">
    <location>
        <begin position="132"/>
        <end position="246"/>
    </location>
</feature>
<dbReference type="GO" id="GO:0003677">
    <property type="term" value="F:DNA binding"/>
    <property type="evidence" value="ECO:0007669"/>
    <property type="project" value="InterPro"/>
</dbReference>
<protein>
    <recommendedName>
        <fullName evidence="1">Bacterial transcriptional activator domain-containing protein</fullName>
    </recommendedName>
</protein>
<dbReference type="Pfam" id="PF03704">
    <property type="entry name" value="BTAD"/>
    <property type="match status" value="1"/>
</dbReference>
<sequence length="383" mass="45291">MMTDRIEDGIMKVLMLGSFQIDYKGITITSSDISSPMLLKLMSYVLYHHNRKTTSWEIIQNIWGMEELENHKGSLKSLVYRLRVLLRKYWPHDEFLITDFEGYHWNPDIDVLLDTDILEKGNAGTDIQLDSGRLECLLDAYKGKFMTECDDFYWVMYMRVYYHNKFVRFVTSYCNILKQRNDYTEIVDITRNFLKIDTMEEEFHYWLIYALIKQKKFTHASQMYEEALRYLYNDEETEISGQMRYLKSLIESSGRTVETEYDNLVYEILNLSKDAYILEKKKEKLAAVISINLCNKTCLASMPACGMNRCAETFEKLLLNNVRMNDVVIKNTNYEYIIVLKHCDENGAESLLSILKLELDRELTLEHKQMIEFTSKVIEIHIS</sequence>
<evidence type="ECO:0000313" key="3">
    <source>
        <dbReference type="Proteomes" id="UP000526307"/>
    </source>
</evidence>
<dbReference type="AlphaFoldDB" id="A0A7Y9B0N4"/>
<dbReference type="InterPro" id="IPR036388">
    <property type="entry name" value="WH-like_DNA-bd_sf"/>
</dbReference>
<dbReference type="SUPFAM" id="SSF46894">
    <property type="entry name" value="C-terminal effector domain of the bipartite response regulators"/>
    <property type="match status" value="1"/>
</dbReference>